<evidence type="ECO:0000313" key="8">
    <source>
        <dbReference type="Proteomes" id="UP000075243"/>
    </source>
</evidence>
<keyword evidence="5" id="KW-0539">Nucleus</keyword>
<dbReference type="InterPro" id="IPR032308">
    <property type="entry name" value="TDBD"/>
</dbReference>
<sequence length="402" mass="45637">MGTLQPRERVYYLDHKSKKALLCGDIVGGQILCDCCYLIVSISEFEAHSKSKICDPLKNIYVGGGRSLLQCLAQTWSMQDEYACNFFNLVCLESDDQNDNICCDGCPSTFHERCLDIQTLPTGDWQCCPCKFCVKQKDSSEGFHQSMNNACRICGQRYHQSCLKSIGANTAHSKQEFLCGNSCKELYERLEKLLGVKYQTEDGFSWSFICRTDFDSNASQLEPRMVECNSKLGVALSIMNECFLPCIVNKSRINLMRSVIYNCGSNISRLDFKRFVTAILQRYDEIISVASIRIHGNQLAEMPYIGTRSIYRRQGMCSKLLSSIELALSFLEVELLVIPVVSTVKNTWIDAFGFEPLDLRSKTIIKGMNLLVFPNTEILQKKIPKRYFSINFTPTQGMFNLV</sequence>
<dbReference type="Pfam" id="PF00628">
    <property type="entry name" value="PHD"/>
    <property type="match status" value="1"/>
</dbReference>
<dbReference type="InterPro" id="IPR056511">
    <property type="entry name" value="IDM1_C"/>
</dbReference>
<dbReference type="OMA" id="HIESAPQ"/>
<dbReference type="Pfam" id="PF23209">
    <property type="entry name" value="IDM1_C"/>
    <property type="match status" value="1"/>
</dbReference>
<keyword evidence="3" id="KW-0863">Zinc-finger</keyword>
<protein>
    <submittedName>
        <fullName evidence="7">Histone-lysine N-methyltransferase MLL2</fullName>
    </submittedName>
</protein>
<organism evidence="7 8">
    <name type="scientific">Cajanus cajan</name>
    <name type="common">Pigeon pea</name>
    <name type="synonym">Cajanus indicus</name>
    <dbReference type="NCBI Taxonomy" id="3821"/>
    <lineage>
        <taxon>Eukaryota</taxon>
        <taxon>Viridiplantae</taxon>
        <taxon>Streptophyta</taxon>
        <taxon>Embryophyta</taxon>
        <taxon>Tracheophyta</taxon>
        <taxon>Spermatophyta</taxon>
        <taxon>Magnoliopsida</taxon>
        <taxon>eudicotyledons</taxon>
        <taxon>Gunneridae</taxon>
        <taxon>Pentapetalae</taxon>
        <taxon>rosids</taxon>
        <taxon>fabids</taxon>
        <taxon>Fabales</taxon>
        <taxon>Fabaceae</taxon>
        <taxon>Papilionoideae</taxon>
        <taxon>50 kb inversion clade</taxon>
        <taxon>NPAAA clade</taxon>
        <taxon>indigoferoid/millettioid clade</taxon>
        <taxon>Phaseoleae</taxon>
        <taxon>Cajanus</taxon>
    </lineage>
</organism>
<dbReference type="GO" id="GO:0006357">
    <property type="term" value="P:regulation of transcription by RNA polymerase II"/>
    <property type="evidence" value="ECO:0007669"/>
    <property type="project" value="TreeGrafter"/>
</dbReference>
<dbReference type="GO" id="GO:0008270">
    <property type="term" value="F:zinc ion binding"/>
    <property type="evidence" value="ECO:0007669"/>
    <property type="project" value="UniProtKB-KW"/>
</dbReference>
<dbReference type="InterPro" id="IPR013083">
    <property type="entry name" value="Znf_RING/FYVE/PHD"/>
</dbReference>
<dbReference type="STRING" id="3821.A0A151TUG6"/>
<dbReference type="GO" id="GO:0005634">
    <property type="term" value="C:nucleus"/>
    <property type="evidence" value="ECO:0007669"/>
    <property type="project" value="UniProtKB-SubCell"/>
</dbReference>
<feature type="domain" description="Zinc finger PHD-type" evidence="6">
    <location>
        <begin position="132"/>
        <end position="184"/>
    </location>
</feature>
<evidence type="ECO:0000256" key="3">
    <source>
        <dbReference type="ARBA" id="ARBA00022771"/>
    </source>
</evidence>
<evidence type="ECO:0000256" key="1">
    <source>
        <dbReference type="ARBA" id="ARBA00004123"/>
    </source>
</evidence>
<keyword evidence="4" id="KW-0862">Zinc</keyword>
<dbReference type="SMART" id="SM00249">
    <property type="entry name" value="PHD"/>
    <property type="match status" value="2"/>
</dbReference>
<dbReference type="SUPFAM" id="SSF57903">
    <property type="entry name" value="FYVE/PHD zinc finger"/>
    <property type="match status" value="1"/>
</dbReference>
<feature type="domain" description="Zinc finger PHD-type" evidence="6">
    <location>
        <begin position="83"/>
        <end position="131"/>
    </location>
</feature>
<dbReference type="Gramene" id="C.cajan_09640.t">
    <property type="protein sequence ID" value="C.cajan_09640.t"/>
    <property type="gene ID" value="C.cajan_09640"/>
</dbReference>
<dbReference type="PANTHER" id="PTHR46309">
    <property type="entry name" value="PHD FINGER PROTEIN 12"/>
    <property type="match status" value="1"/>
</dbReference>
<comment type="subcellular location">
    <subcellularLocation>
        <location evidence="1">Nucleus</location>
    </subcellularLocation>
</comment>
<dbReference type="GO" id="GO:0003714">
    <property type="term" value="F:transcription corepressor activity"/>
    <property type="evidence" value="ECO:0007669"/>
    <property type="project" value="InterPro"/>
</dbReference>
<gene>
    <name evidence="7" type="ORF">KK1_009913</name>
</gene>
<dbReference type="InterPro" id="IPR019787">
    <property type="entry name" value="Znf_PHD-finger"/>
</dbReference>
<dbReference type="InterPro" id="IPR011011">
    <property type="entry name" value="Znf_FYVE_PHD"/>
</dbReference>
<dbReference type="AlphaFoldDB" id="A0A151TUG6"/>
<name>A0A151TUG6_CAJCA</name>
<evidence type="ECO:0000256" key="4">
    <source>
        <dbReference type="ARBA" id="ARBA00022833"/>
    </source>
</evidence>
<reference evidence="7 8" key="1">
    <citation type="journal article" date="2012" name="Nat. Biotechnol.">
        <title>Draft genome sequence of pigeonpea (Cajanus cajan), an orphan legume crop of resource-poor farmers.</title>
        <authorList>
            <person name="Varshney R.K."/>
            <person name="Chen W."/>
            <person name="Li Y."/>
            <person name="Bharti A.K."/>
            <person name="Saxena R.K."/>
            <person name="Schlueter J.A."/>
            <person name="Donoghue M.T."/>
            <person name="Azam S."/>
            <person name="Fan G."/>
            <person name="Whaley A.M."/>
            <person name="Farmer A.D."/>
            <person name="Sheridan J."/>
            <person name="Iwata A."/>
            <person name="Tuteja R."/>
            <person name="Penmetsa R.V."/>
            <person name="Wu W."/>
            <person name="Upadhyaya H.D."/>
            <person name="Yang S.P."/>
            <person name="Shah T."/>
            <person name="Saxena K.B."/>
            <person name="Michael T."/>
            <person name="McCombie W.R."/>
            <person name="Yang B."/>
            <person name="Zhang G."/>
            <person name="Yang H."/>
            <person name="Wang J."/>
            <person name="Spillane C."/>
            <person name="Cook D.R."/>
            <person name="May G.D."/>
            <person name="Xu X."/>
            <person name="Jackson S.A."/>
        </authorList>
    </citation>
    <scope>NUCLEOTIDE SEQUENCE [LARGE SCALE GENOMIC DNA]</scope>
    <source>
        <strain evidence="8">cv. Asha</strain>
    </source>
</reference>
<evidence type="ECO:0000256" key="5">
    <source>
        <dbReference type="ARBA" id="ARBA00023242"/>
    </source>
</evidence>
<accession>A0A151TUG6</accession>
<evidence type="ECO:0000259" key="6">
    <source>
        <dbReference type="SMART" id="SM00249"/>
    </source>
</evidence>
<evidence type="ECO:0000256" key="2">
    <source>
        <dbReference type="ARBA" id="ARBA00022723"/>
    </source>
</evidence>
<dbReference type="Gene3D" id="3.30.40.10">
    <property type="entry name" value="Zinc/RING finger domain, C3HC4 (zinc finger)"/>
    <property type="match status" value="1"/>
</dbReference>
<proteinExistence type="predicted"/>
<keyword evidence="2" id="KW-0479">Metal-binding</keyword>
<dbReference type="EMBL" id="CM003605">
    <property type="protein sequence ID" value="KYP70685.1"/>
    <property type="molecule type" value="Genomic_DNA"/>
</dbReference>
<keyword evidence="8" id="KW-1185">Reference proteome</keyword>
<dbReference type="InterPro" id="IPR042163">
    <property type="entry name" value="PHF12"/>
</dbReference>
<dbReference type="Pfam" id="PF16135">
    <property type="entry name" value="TDBD"/>
    <property type="match status" value="1"/>
</dbReference>
<dbReference type="Proteomes" id="UP000075243">
    <property type="component" value="Chromosome 3"/>
</dbReference>
<evidence type="ECO:0000313" key="7">
    <source>
        <dbReference type="EMBL" id="KYP70685.1"/>
    </source>
</evidence>
<dbReference type="PANTHER" id="PTHR46309:SF1">
    <property type="entry name" value="PHD FINGER PROTEIN 12"/>
    <property type="match status" value="1"/>
</dbReference>
<dbReference type="InterPro" id="IPR001965">
    <property type="entry name" value="Znf_PHD"/>
</dbReference>